<dbReference type="PANTHER" id="PTHR44757">
    <property type="entry name" value="DIGUANYLATE CYCLASE DGCP"/>
    <property type="match status" value="1"/>
</dbReference>
<feature type="domain" description="PAC" evidence="2">
    <location>
        <begin position="113"/>
        <end position="165"/>
    </location>
</feature>
<dbReference type="SMART" id="SM00086">
    <property type="entry name" value="PAC"/>
    <property type="match status" value="2"/>
</dbReference>
<dbReference type="Pfam" id="PF00989">
    <property type="entry name" value="PAS"/>
    <property type="match status" value="1"/>
</dbReference>
<dbReference type="InterPro" id="IPR000700">
    <property type="entry name" value="PAS-assoc_C"/>
</dbReference>
<sequence>MTEIIDLYLKDLLSQYFLSISEDTISLQKIENGIKQSQAQLKSILDSLKDIVWSVSLPSFQYIYLNKTAEDIYGISISEFFKNSNLWLEMVHPEDRSNIKQLARNWDQSDINKDIEYRIIRPDGQIRWLHNRIQVIYNEQKKPVRLDGIITDITERKKTEIALQQSEHRLSQIITTISDGLIVVDYEGTVKFVNAATEKLFGRTKQELIDQKLGIPFVDGDRTEIYIRHSNGHLIIAEIRISEITWKQENAYLISLRDITDRKYITDQLQYHATHDPLTDLFNRNFLLEKLQNLLEKNKNQSGKSFAILFLDLDDFKVVNDSLGHLAGDQLLIMITKRLQNSLGQNHTLARFGGDEFTILLENIKETQDAIIAAQKIHSNLTYPYNLNGQQIFINTSIGIALSSPDYTHPYEILRDADIAMYQSKKQGKGACTLFNQQMHEQAVKRLQMEIELRQAIEQQEFIAHYQPIFSLTTGKLIGFEALIRWQHSQKGLISPAEFIPIAEETGLIVPMGKWILLEACTQLKQWQEQYDHEHILQISVNLSSKQLRDPYLVQEIDKILTHTEINPQNLKIEITESLLMENFDTAMNILLQLQERNTQLCLDDFGTGYSSLSYLHRFPVDILKIDRSFVMQMHSGNNNLEIIRTIITLAHSLNMRVIAEGIETESQLSQLKSLNCEQGQGYLFSKPVPQEVAESLIKESLYSAL</sequence>
<accession>B7K7G5</accession>
<dbReference type="InterPro" id="IPR013655">
    <property type="entry name" value="PAS_fold_3"/>
</dbReference>
<dbReference type="InterPro" id="IPR043128">
    <property type="entry name" value="Rev_trsase/Diguanyl_cyclase"/>
</dbReference>
<dbReference type="Pfam" id="PF08447">
    <property type="entry name" value="PAS_3"/>
    <property type="match status" value="1"/>
</dbReference>
<dbReference type="PROSITE" id="PS50112">
    <property type="entry name" value="PAS"/>
    <property type="match status" value="2"/>
</dbReference>
<dbReference type="InterPro" id="IPR000160">
    <property type="entry name" value="GGDEF_dom"/>
</dbReference>
<evidence type="ECO:0000313" key="6">
    <source>
        <dbReference type="Proteomes" id="UP000002384"/>
    </source>
</evidence>
<evidence type="ECO:0000259" key="2">
    <source>
        <dbReference type="PROSITE" id="PS50113"/>
    </source>
</evidence>
<dbReference type="PROSITE" id="PS50113">
    <property type="entry name" value="PAC"/>
    <property type="match status" value="1"/>
</dbReference>
<dbReference type="GO" id="GO:0006355">
    <property type="term" value="P:regulation of DNA-templated transcription"/>
    <property type="evidence" value="ECO:0007669"/>
    <property type="project" value="InterPro"/>
</dbReference>
<dbReference type="Pfam" id="PF00990">
    <property type="entry name" value="GGDEF"/>
    <property type="match status" value="1"/>
</dbReference>
<dbReference type="SUPFAM" id="SSF141868">
    <property type="entry name" value="EAL domain-like"/>
    <property type="match status" value="1"/>
</dbReference>
<dbReference type="SMART" id="SM00052">
    <property type="entry name" value="EAL"/>
    <property type="match status" value="1"/>
</dbReference>
<dbReference type="InterPro" id="IPR001610">
    <property type="entry name" value="PAC"/>
</dbReference>
<organism evidence="5 6">
    <name type="scientific">Gloeothece citriformis (strain PCC 7424)</name>
    <name type="common">Cyanothece sp. (strain PCC 7424)</name>
    <dbReference type="NCBI Taxonomy" id="65393"/>
    <lineage>
        <taxon>Bacteria</taxon>
        <taxon>Bacillati</taxon>
        <taxon>Cyanobacteriota</taxon>
        <taxon>Cyanophyceae</taxon>
        <taxon>Oscillatoriophycideae</taxon>
        <taxon>Chroococcales</taxon>
        <taxon>Aphanothecaceae</taxon>
        <taxon>Gloeothece</taxon>
        <taxon>Gloeothece citriformis</taxon>
    </lineage>
</organism>
<dbReference type="PROSITE" id="PS50883">
    <property type="entry name" value="EAL"/>
    <property type="match status" value="1"/>
</dbReference>
<dbReference type="PANTHER" id="PTHR44757:SF2">
    <property type="entry name" value="BIOFILM ARCHITECTURE MAINTENANCE PROTEIN MBAA"/>
    <property type="match status" value="1"/>
</dbReference>
<dbReference type="CDD" id="cd01948">
    <property type="entry name" value="EAL"/>
    <property type="match status" value="1"/>
</dbReference>
<proteinExistence type="predicted"/>
<dbReference type="STRING" id="65393.PCC7424_1286"/>
<dbReference type="NCBIfam" id="TIGR00254">
    <property type="entry name" value="GGDEF"/>
    <property type="match status" value="1"/>
</dbReference>
<dbReference type="InterPro" id="IPR029787">
    <property type="entry name" value="Nucleotide_cyclase"/>
</dbReference>
<feature type="domain" description="PAS" evidence="1">
    <location>
        <begin position="166"/>
        <end position="213"/>
    </location>
</feature>
<dbReference type="InterPro" id="IPR013767">
    <property type="entry name" value="PAS_fold"/>
</dbReference>
<dbReference type="InterPro" id="IPR052155">
    <property type="entry name" value="Biofilm_reg_signaling"/>
</dbReference>
<dbReference type="Pfam" id="PF00563">
    <property type="entry name" value="EAL"/>
    <property type="match status" value="1"/>
</dbReference>
<dbReference type="SMART" id="SM00267">
    <property type="entry name" value="GGDEF"/>
    <property type="match status" value="1"/>
</dbReference>
<feature type="domain" description="EAL" evidence="3">
    <location>
        <begin position="446"/>
        <end position="702"/>
    </location>
</feature>
<dbReference type="EMBL" id="CP001291">
    <property type="protein sequence ID" value="ACK69733.1"/>
    <property type="molecule type" value="Genomic_DNA"/>
</dbReference>
<evidence type="ECO:0000313" key="5">
    <source>
        <dbReference type="EMBL" id="ACK69733.1"/>
    </source>
</evidence>
<dbReference type="SMART" id="SM00091">
    <property type="entry name" value="PAS"/>
    <property type="match status" value="2"/>
</dbReference>
<evidence type="ECO:0000259" key="3">
    <source>
        <dbReference type="PROSITE" id="PS50883"/>
    </source>
</evidence>
<dbReference type="InterPro" id="IPR001633">
    <property type="entry name" value="EAL_dom"/>
</dbReference>
<feature type="domain" description="GGDEF" evidence="4">
    <location>
        <begin position="304"/>
        <end position="437"/>
    </location>
</feature>
<dbReference type="eggNOG" id="COG5001">
    <property type="taxonomic scope" value="Bacteria"/>
</dbReference>
<dbReference type="Gene3D" id="3.30.450.20">
    <property type="entry name" value="PAS domain"/>
    <property type="match status" value="3"/>
</dbReference>
<dbReference type="SUPFAM" id="SSF55073">
    <property type="entry name" value="Nucleotide cyclase"/>
    <property type="match status" value="1"/>
</dbReference>
<dbReference type="Gene3D" id="3.20.20.450">
    <property type="entry name" value="EAL domain"/>
    <property type="match status" value="1"/>
</dbReference>
<dbReference type="InterPro" id="IPR035919">
    <property type="entry name" value="EAL_sf"/>
</dbReference>
<name>B7K7G5_GLOC7</name>
<dbReference type="SUPFAM" id="SSF55785">
    <property type="entry name" value="PYP-like sensor domain (PAS domain)"/>
    <property type="match status" value="2"/>
</dbReference>
<dbReference type="NCBIfam" id="TIGR00229">
    <property type="entry name" value="sensory_box"/>
    <property type="match status" value="2"/>
</dbReference>
<dbReference type="Proteomes" id="UP000002384">
    <property type="component" value="Chromosome"/>
</dbReference>
<dbReference type="RefSeq" id="WP_012598679.1">
    <property type="nucleotide sequence ID" value="NC_011729.1"/>
</dbReference>
<dbReference type="CDD" id="cd00130">
    <property type="entry name" value="PAS"/>
    <property type="match status" value="2"/>
</dbReference>
<dbReference type="Gene3D" id="3.30.70.270">
    <property type="match status" value="1"/>
</dbReference>
<dbReference type="AlphaFoldDB" id="B7K7G5"/>
<dbReference type="KEGG" id="cyc:PCC7424_1286"/>
<feature type="domain" description="PAS" evidence="1">
    <location>
        <begin position="37"/>
        <end position="110"/>
    </location>
</feature>
<gene>
    <name evidence="5" type="ordered locus">PCC7424_1286</name>
</gene>
<protein>
    <submittedName>
        <fullName evidence="5">Diguanylate cyclase/phosphodiesterase with PAS/PAC sensor(S)</fullName>
    </submittedName>
</protein>
<dbReference type="InterPro" id="IPR035965">
    <property type="entry name" value="PAS-like_dom_sf"/>
</dbReference>
<keyword evidence="6" id="KW-1185">Reference proteome</keyword>
<dbReference type="InterPro" id="IPR000014">
    <property type="entry name" value="PAS"/>
</dbReference>
<dbReference type="CDD" id="cd01949">
    <property type="entry name" value="GGDEF"/>
    <property type="match status" value="1"/>
</dbReference>
<dbReference type="FunFam" id="3.20.20.450:FF:000001">
    <property type="entry name" value="Cyclic di-GMP phosphodiesterase yahA"/>
    <property type="match status" value="1"/>
</dbReference>
<dbReference type="HOGENOM" id="CLU_000445_70_50_3"/>
<evidence type="ECO:0000259" key="1">
    <source>
        <dbReference type="PROSITE" id="PS50112"/>
    </source>
</evidence>
<dbReference type="PROSITE" id="PS50887">
    <property type="entry name" value="GGDEF"/>
    <property type="match status" value="1"/>
</dbReference>
<reference evidence="6" key="1">
    <citation type="journal article" date="2011" name="MBio">
        <title>Novel metabolic attributes of the genus Cyanothece, comprising a group of unicellular nitrogen-fixing Cyanobacteria.</title>
        <authorList>
            <person name="Bandyopadhyay A."/>
            <person name="Elvitigala T."/>
            <person name="Welsh E."/>
            <person name="Stockel J."/>
            <person name="Liberton M."/>
            <person name="Min H."/>
            <person name="Sherman L.A."/>
            <person name="Pakrasi H.B."/>
        </authorList>
    </citation>
    <scope>NUCLEOTIDE SEQUENCE [LARGE SCALE GENOMIC DNA]</scope>
    <source>
        <strain evidence="6">PCC 7424</strain>
    </source>
</reference>
<evidence type="ECO:0000259" key="4">
    <source>
        <dbReference type="PROSITE" id="PS50887"/>
    </source>
</evidence>